<evidence type="ECO:0000313" key="3">
    <source>
        <dbReference type="WBParaSite" id="NBR_0001662401-mRNA-1"/>
    </source>
</evidence>
<sequence length="32" mass="4080">MSGYMKLWQLRSDLWQEWFVVLPVWVTFWVTF</sequence>
<dbReference type="Proteomes" id="UP000271162">
    <property type="component" value="Unassembled WGS sequence"/>
</dbReference>
<organism evidence="3">
    <name type="scientific">Nippostrongylus brasiliensis</name>
    <name type="common">Rat hookworm</name>
    <dbReference type="NCBI Taxonomy" id="27835"/>
    <lineage>
        <taxon>Eukaryota</taxon>
        <taxon>Metazoa</taxon>
        <taxon>Ecdysozoa</taxon>
        <taxon>Nematoda</taxon>
        <taxon>Chromadorea</taxon>
        <taxon>Rhabditida</taxon>
        <taxon>Rhabditina</taxon>
        <taxon>Rhabditomorpha</taxon>
        <taxon>Strongyloidea</taxon>
        <taxon>Heligmosomidae</taxon>
        <taxon>Nippostrongylus</taxon>
    </lineage>
</organism>
<keyword evidence="2" id="KW-1185">Reference proteome</keyword>
<dbReference type="AlphaFoldDB" id="A0A0N4YI96"/>
<gene>
    <name evidence="1" type="ORF">NBR_LOCUS16625</name>
</gene>
<proteinExistence type="predicted"/>
<protein>
    <submittedName>
        <fullName evidence="3">ABC transporter permease</fullName>
    </submittedName>
</protein>
<accession>A0A0N4YI96</accession>
<dbReference type="WBParaSite" id="NBR_0001662401-mRNA-1">
    <property type="protein sequence ID" value="NBR_0001662401-mRNA-1"/>
    <property type="gene ID" value="NBR_0001662401"/>
</dbReference>
<name>A0A0N4YI96_NIPBR</name>
<evidence type="ECO:0000313" key="2">
    <source>
        <dbReference type="Proteomes" id="UP000271162"/>
    </source>
</evidence>
<reference evidence="3" key="1">
    <citation type="submission" date="2017-02" db="UniProtKB">
        <authorList>
            <consortium name="WormBaseParasite"/>
        </authorList>
    </citation>
    <scope>IDENTIFICATION</scope>
</reference>
<dbReference type="EMBL" id="UYSL01022296">
    <property type="protein sequence ID" value="VDL80220.1"/>
    <property type="molecule type" value="Genomic_DNA"/>
</dbReference>
<evidence type="ECO:0000313" key="1">
    <source>
        <dbReference type="EMBL" id="VDL80220.1"/>
    </source>
</evidence>
<reference evidence="1 2" key="2">
    <citation type="submission" date="2018-11" db="EMBL/GenBank/DDBJ databases">
        <authorList>
            <consortium name="Pathogen Informatics"/>
        </authorList>
    </citation>
    <scope>NUCLEOTIDE SEQUENCE [LARGE SCALE GENOMIC DNA]</scope>
</reference>